<dbReference type="AlphaFoldDB" id="A0A4Y5YU90"/>
<dbReference type="RefSeq" id="WP_140038539.1">
    <property type="nucleotide sequence ID" value="NZ_CP041040.1"/>
</dbReference>
<reference evidence="1 2" key="1">
    <citation type="submission" date="2019-06" db="EMBL/GenBank/DDBJ databases">
        <title>Complete genome of Microbacterium foliorum M2.</title>
        <authorList>
            <person name="Cao G."/>
        </authorList>
    </citation>
    <scope>NUCLEOTIDE SEQUENCE [LARGE SCALE GENOMIC DNA]</scope>
    <source>
        <strain evidence="1 2">M2</strain>
    </source>
</reference>
<organism evidence="1 2">
    <name type="scientific">Microbacterium foliorum</name>
    <dbReference type="NCBI Taxonomy" id="104336"/>
    <lineage>
        <taxon>Bacteria</taxon>
        <taxon>Bacillati</taxon>
        <taxon>Actinomycetota</taxon>
        <taxon>Actinomycetes</taxon>
        <taxon>Micrococcales</taxon>
        <taxon>Microbacteriaceae</taxon>
        <taxon>Microbacterium</taxon>
    </lineage>
</organism>
<dbReference type="InterPro" id="IPR027417">
    <property type="entry name" value="P-loop_NTPase"/>
</dbReference>
<proteinExistence type="predicted"/>
<dbReference type="Proteomes" id="UP000316125">
    <property type="component" value="Chromosome"/>
</dbReference>
<keyword evidence="1" id="KW-0547">Nucleotide-binding</keyword>
<accession>A0A4Y5YU90</accession>
<keyword evidence="1" id="KW-0067">ATP-binding</keyword>
<dbReference type="GO" id="GO:0005524">
    <property type="term" value="F:ATP binding"/>
    <property type="evidence" value="ECO:0007669"/>
    <property type="project" value="UniProtKB-KW"/>
</dbReference>
<protein>
    <submittedName>
        <fullName evidence="1">ATP-binding protein</fullName>
    </submittedName>
</protein>
<dbReference type="EMBL" id="CP041040">
    <property type="protein sequence ID" value="QDE36422.1"/>
    <property type="molecule type" value="Genomic_DNA"/>
</dbReference>
<gene>
    <name evidence="1" type="ORF">FIV50_17515</name>
</gene>
<name>A0A4Y5YU90_9MICO</name>
<dbReference type="SUPFAM" id="SSF52540">
    <property type="entry name" value="P-loop containing nucleoside triphosphate hydrolases"/>
    <property type="match status" value="1"/>
</dbReference>
<dbReference type="Pfam" id="PF13238">
    <property type="entry name" value="AAA_18"/>
    <property type="match status" value="1"/>
</dbReference>
<evidence type="ECO:0000313" key="2">
    <source>
        <dbReference type="Proteomes" id="UP000316125"/>
    </source>
</evidence>
<dbReference type="OrthoDB" id="5019413at2"/>
<dbReference type="Gene3D" id="3.40.50.300">
    <property type="entry name" value="P-loop containing nucleotide triphosphate hydrolases"/>
    <property type="match status" value="1"/>
</dbReference>
<sequence>MVRLLITGMSGVGKSSVLRELGERGYPTVDTDYGPWTTDSGRWDDMLMGALLGESTELVVSGTVENQGDFYDRFDHVVLLSAPVSVLLDRVRQRTTNPYGSTPDDREEIRSNHALVEPLLRATATVEIDATQPLPHIVDRVEELLR</sequence>
<evidence type="ECO:0000313" key="1">
    <source>
        <dbReference type="EMBL" id="QDE36422.1"/>
    </source>
</evidence>